<dbReference type="Gene3D" id="3.40.20.10">
    <property type="entry name" value="Severin"/>
    <property type="match status" value="4"/>
</dbReference>
<feature type="compositionally biased region" description="Basic and acidic residues" evidence="1">
    <location>
        <begin position="196"/>
        <end position="208"/>
    </location>
</feature>
<dbReference type="InterPro" id="IPR029006">
    <property type="entry name" value="ADF-H/Gelsolin-like_dom_sf"/>
</dbReference>
<accession>A0AAF5CRX3</accession>
<dbReference type="GO" id="GO:0005546">
    <property type="term" value="F:phosphatidylinositol-4,5-bisphosphate binding"/>
    <property type="evidence" value="ECO:0007669"/>
    <property type="project" value="TreeGrafter"/>
</dbReference>
<dbReference type="InterPro" id="IPR007122">
    <property type="entry name" value="Villin/Gelsolin"/>
</dbReference>
<feature type="domain" description="HP" evidence="2">
    <location>
        <begin position="985"/>
        <end position="1060"/>
    </location>
</feature>
<organism evidence="3 4">
    <name type="scientific">Strongyloides stercoralis</name>
    <name type="common">Threadworm</name>
    <dbReference type="NCBI Taxonomy" id="6248"/>
    <lineage>
        <taxon>Eukaryota</taxon>
        <taxon>Metazoa</taxon>
        <taxon>Ecdysozoa</taxon>
        <taxon>Nematoda</taxon>
        <taxon>Chromadorea</taxon>
        <taxon>Rhabditida</taxon>
        <taxon>Tylenchina</taxon>
        <taxon>Panagrolaimomorpha</taxon>
        <taxon>Strongyloidoidea</taxon>
        <taxon>Strongyloididae</taxon>
        <taxon>Strongyloides</taxon>
    </lineage>
</organism>
<evidence type="ECO:0000313" key="3">
    <source>
        <dbReference type="Proteomes" id="UP000035681"/>
    </source>
</evidence>
<evidence type="ECO:0000259" key="2">
    <source>
        <dbReference type="PROSITE" id="PS51089"/>
    </source>
</evidence>
<dbReference type="Gene3D" id="1.10.950.10">
    <property type="entry name" value="Villin headpiece domain"/>
    <property type="match status" value="1"/>
</dbReference>
<feature type="region of interest" description="Disordered" evidence="1">
    <location>
        <begin position="196"/>
        <end position="222"/>
    </location>
</feature>
<sequence length="1060" mass="123007">MKYNTSEDRISSSISGNNYQFKKKVSDSNILEKRRFNDYLCSKYTSCQNIENLKDINYSKNIKSSASTNFIKEKNYNTKSTDNSPPKKKSFKMLSERINLLNSCQNKWNSRTDNNKNNELSQLKNMGSIISHRRQALLQASDDWKNRVNKDVNSKTIFSMSKTNITTKPNVITSNNKMDGGLKSCILSESVKEKVYDRDGEKEEDKNRSNTNINGSQSHSIKSKITSANQLIQLKLPTMDININNDAKNLDILKKNNFDEEDTNNIKLLGRIPIPKGPPRRRPTNIGGRIIPFKNVDKNIGENIDKKIHSKLNNLLTLLNTDNEICEEIKYCNENETQKSKLPLITSKYDVPEDFDIMAAGAAVKLKKTVKKSSFPDVMLIKIQGTKYITARLVPPHYSEIHNSATFLLVTENRLFLFKGSNSNVLERTKATQMISDIIANNELNCNISQIDIAEEHENLFWNLLQGKGDFKKDPPSDIENDEEIIKRNIFYEITDTGKIILLSENVIPQKRLLDNNKLIICDFDNELYLWIGGNNNKVYVKSGMKMLNKIKNYKIATDILFKRPDWMITRKITSGLHDCLFNGKFIDSKEPSLPIKKSIKIFKENEKIIKPKIFLLPSNERKPNEDDKSLAERIGKNLIEYPMKEHVLILEDTELRWDDKNLFTESLRIFKLRGDKMKEIEKESEKYIFEDNQCYIIQWKYRIQREGIKKLNGNDCENKETGRQRQVYFYWIGKYCKKKEQGLCALALRKIDNERIPHVRIEQGKEIPMFRSLFFGKLIIISGNEEKDENCPKSGKKLYIVRGGPECETMIGEQIYSPFILNQQTCYLEKDGDSIRILKGQLASKSIINGAENLAKTLGSEKVSICSINSTNFENRSPEMFEEAPRIFRIFDKDAEECYSVHTKKGNNLFTFEQDDLCDTMLIDQGKILWVWSFTYITTFALQVAKSYWKDRKGEIIVLHRGKETESFKALFPVWRDFDNSNEQLPNKKELSDLLMERTSKRSLKEIQERQLPQGCDLSCLENYLSDCDFEEVFKMSREKFNSLQKWKQIELKKSVNLF</sequence>
<dbReference type="Proteomes" id="UP000035681">
    <property type="component" value="Unplaced"/>
</dbReference>
<dbReference type="AlphaFoldDB" id="A0AAF5CRX3"/>
<name>A0AAF5CRX3_STRER</name>
<dbReference type="PANTHER" id="PTHR11977">
    <property type="entry name" value="VILLIN"/>
    <property type="match status" value="1"/>
</dbReference>
<evidence type="ECO:0000256" key="1">
    <source>
        <dbReference type="SAM" id="MobiDB-lite"/>
    </source>
</evidence>
<dbReference type="WBParaSite" id="TCONS_00000875.p1">
    <property type="protein sequence ID" value="TCONS_00000875.p1"/>
    <property type="gene ID" value="XLOC_000835"/>
</dbReference>
<dbReference type="InterPro" id="IPR003128">
    <property type="entry name" value="Villin_headpiece"/>
</dbReference>
<dbReference type="Pfam" id="PF02209">
    <property type="entry name" value="VHP"/>
    <property type="match status" value="1"/>
</dbReference>
<dbReference type="GO" id="GO:0051015">
    <property type="term" value="F:actin filament binding"/>
    <property type="evidence" value="ECO:0007669"/>
    <property type="project" value="InterPro"/>
</dbReference>
<dbReference type="SMART" id="SM00262">
    <property type="entry name" value="GEL"/>
    <property type="match status" value="2"/>
</dbReference>
<dbReference type="PANTHER" id="PTHR11977:SF45">
    <property type="entry name" value="SUPERVILLIN"/>
    <property type="match status" value="1"/>
</dbReference>
<dbReference type="GO" id="GO:0005737">
    <property type="term" value="C:cytoplasm"/>
    <property type="evidence" value="ECO:0007669"/>
    <property type="project" value="TreeGrafter"/>
</dbReference>
<reference evidence="4" key="1">
    <citation type="submission" date="2024-02" db="UniProtKB">
        <authorList>
            <consortium name="WormBaseParasite"/>
        </authorList>
    </citation>
    <scope>IDENTIFICATION</scope>
</reference>
<evidence type="ECO:0000313" key="4">
    <source>
        <dbReference type="WBParaSite" id="TCONS_00000875.p1"/>
    </source>
</evidence>
<keyword evidence="3" id="KW-1185">Reference proteome</keyword>
<dbReference type="GO" id="GO:0008154">
    <property type="term" value="P:actin polymerization or depolymerization"/>
    <property type="evidence" value="ECO:0007669"/>
    <property type="project" value="TreeGrafter"/>
</dbReference>
<dbReference type="GO" id="GO:0015629">
    <property type="term" value="C:actin cytoskeleton"/>
    <property type="evidence" value="ECO:0007669"/>
    <property type="project" value="TreeGrafter"/>
</dbReference>
<dbReference type="PROSITE" id="PS51089">
    <property type="entry name" value="HP"/>
    <property type="match status" value="1"/>
</dbReference>
<dbReference type="InterPro" id="IPR036886">
    <property type="entry name" value="Villin_headpiece_dom_sf"/>
</dbReference>
<proteinExistence type="predicted"/>
<dbReference type="SUPFAM" id="SSF47050">
    <property type="entry name" value="VHP, Villin headpiece domain"/>
    <property type="match status" value="1"/>
</dbReference>
<dbReference type="GO" id="GO:0051014">
    <property type="term" value="P:actin filament severing"/>
    <property type="evidence" value="ECO:0007669"/>
    <property type="project" value="TreeGrafter"/>
</dbReference>
<protein>
    <submittedName>
        <fullName evidence="4">HP domain-containing protein</fullName>
    </submittedName>
</protein>
<feature type="compositionally biased region" description="Polar residues" evidence="1">
    <location>
        <begin position="209"/>
        <end position="222"/>
    </location>
</feature>
<dbReference type="GO" id="GO:0051016">
    <property type="term" value="P:barbed-end actin filament capping"/>
    <property type="evidence" value="ECO:0007669"/>
    <property type="project" value="TreeGrafter"/>
</dbReference>
<dbReference type="SUPFAM" id="SSF55753">
    <property type="entry name" value="Actin depolymerizing proteins"/>
    <property type="match status" value="2"/>
</dbReference>
<dbReference type="SMART" id="SM00153">
    <property type="entry name" value="VHP"/>
    <property type="match status" value="1"/>
</dbReference>